<dbReference type="Proteomes" id="UP001242045">
    <property type="component" value="Unassembled WGS sequence"/>
</dbReference>
<keyword evidence="1" id="KW-1133">Transmembrane helix</keyword>
<feature type="transmembrane region" description="Helical" evidence="1">
    <location>
        <begin position="65"/>
        <end position="88"/>
    </location>
</feature>
<evidence type="ECO:0000256" key="1">
    <source>
        <dbReference type="SAM" id="Phobius"/>
    </source>
</evidence>
<organism evidence="2 3">
    <name type="scientific">Variovorax boronicumulans</name>
    <dbReference type="NCBI Taxonomy" id="436515"/>
    <lineage>
        <taxon>Bacteria</taxon>
        <taxon>Pseudomonadati</taxon>
        <taxon>Pseudomonadota</taxon>
        <taxon>Betaproteobacteria</taxon>
        <taxon>Burkholderiales</taxon>
        <taxon>Comamonadaceae</taxon>
        <taxon>Variovorax</taxon>
    </lineage>
</organism>
<protein>
    <recommendedName>
        <fullName evidence="4">Phage holin family protein</fullName>
    </recommendedName>
</protein>
<feature type="transmembrane region" description="Helical" evidence="1">
    <location>
        <begin position="25"/>
        <end position="53"/>
    </location>
</feature>
<accession>A0AAW8DAJ6</accession>
<gene>
    <name evidence="2" type="ORF">J2W31_006478</name>
</gene>
<dbReference type="EMBL" id="JAUSRD010000027">
    <property type="protein sequence ID" value="MDP9897334.1"/>
    <property type="molecule type" value="Genomic_DNA"/>
</dbReference>
<sequence>MSRQSDFEDAAMQSLAAESKRYRRLVLLGWVNAMGGAAARAAVAVATIGFWLWLLIGGGYACQGMLAFASPLWTGLAYMSGVFIALLIGPRPDALVLAEMKRRALLLEQSQAERFGKLVTINVLERGEGE</sequence>
<comment type="caution">
    <text evidence="2">The sequence shown here is derived from an EMBL/GenBank/DDBJ whole genome shotgun (WGS) entry which is preliminary data.</text>
</comment>
<reference evidence="2" key="1">
    <citation type="submission" date="2023-07" db="EMBL/GenBank/DDBJ databases">
        <title>Sorghum-associated microbial communities from plants grown in Nebraska, USA.</title>
        <authorList>
            <person name="Schachtman D."/>
        </authorList>
    </citation>
    <scope>NUCLEOTIDE SEQUENCE</scope>
    <source>
        <strain evidence="2">DS3754</strain>
    </source>
</reference>
<evidence type="ECO:0000313" key="3">
    <source>
        <dbReference type="Proteomes" id="UP001242045"/>
    </source>
</evidence>
<evidence type="ECO:0000313" key="2">
    <source>
        <dbReference type="EMBL" id="MDP9897334.1"/>
    </source>
</evidence>
<dbReference type="AlphaFoldDB" id="A0AAW8DAJ6"/>
<keyword evidence="1" id="KW-0472">Membrane</keyword>
<proteinExistence type="predicted"/>
<keyword evidence="1" id="KW-0812">Transmembrane</keyword>
<name>A0AAW8DAJ6_9BURK</name>
<evidence type="ECO:0008006" key="4">
    <source>
        <dbReference type="Google" id="ProtNLM"/>
    </source>
</evidence>
<dbReference type="RefSeq" id="WP_307687270.1">
    <property type="nucleotide sequence ID" value="NZ_JAUSRD010000027.1"/>
</dbReference>